<dbReference type="GO" id="GO:0055085">
    <property type="term" value="P:transmembrane transport"/>
    <property type="evidence" value="ECO:0007669"/>
    <property type="project" value="InterPro"/>
</dbReference>
<comment type="caution">
    <text evidence="8">The sequence shown here is derived from an EMBL/GenBank/DDBJ whole genome shotgun (WGS) entry which is preliminary data.</text>
</comment>
<feature type="transmembrane region" description="Helical" evidence="6">
    <location>
        <begin position="386"/>
        <end position="408"/>
    </location>
</feature>
<evidence type="ECO:0000256" key="6">
    <source>
        <dbReference type="SAM" id="Phobius"/>
    </source>
</evidence>
<dbReference type="Pfam" id="PF00916">
    <property type="entry name" value="Sulfate_transp"/>
    <property type="match status" value="1"/>
</dbReference>
<feature type="region of interest" description="Disordered" evidence="5">
    <location>
        <begin position="1"/>
        <end position="88"/>
    </location>
</feature>
<dbReference type="PANTHER" id="PTHR11814">
    <property type="entry name" value="SULFATE TRANSPORTER"/>
    <property type="match status" value="1"/>
</dbReference>
<dbReference type="Pfam" id="PF01740">
    <property type="entry name" value="STAS"/>
    <property type="match status" value="1"/>
</dbReference>
<dbReference type="PROSITE" id="PS50801">
    <property type="entry name" value="STAS"/>
    <property type="match status" value="1"/>
</dbReference>
<evidence type="ECO:0000256" key="5">
    <source>
        <dbReference type="SAM" id="MobiDB-lite"/>
    </source>
</evidence>
<evidence type="ECO:0000256" key="1">
    <source>
        <dbReference type="ARBA" id="ARBA00004141"/>
    </source>
</evidence>
<evidence type="ECO:0000256" key="3">
    <source>
        <dbReference type="ARBA" id="ARBA00022989"/>
    </source>
</evidence>
<dbReference type="VEuPathDB" id="FungiDB:A1Q1_00679"/>
<dbReference type="Gene3D" id="3.30.750.24">
    <property type="entry name" value="STAS domain"/>
    <property type="match status" value="1"/>
</dbReference>
<dbReference type="GO" id="GO:0016020">
    <property type="term" value="C:membrane"/>
    <property type="evidence" value="ECO:0007669"/>
    <property type="project" value="UniProtKB-SubCell"/>
</dbReference>
<reference evidence="8 9" key="1">
    <citation type="journal article" date="2012" name="Eukaryot. Cell">
        <title>Draft genome sequence of CBS 2479, the standard type strain of Trichosporon asahii.</title>
        <authorList>
            <person name="Yang R.Y."/>
            <person name="Li H.T."/>
            <person name="Zhu H."/>
            <person name="Zhou G.P."/>
            <person name="Wang M."/>
            <person name="Wang L."/>
        </authorList>
    </citation>
    <scope>NUCLEOTIDE SEQUENCE [LARGE SCALE GENOMIC DNA]</scope>
    <source>
        <strain evidence="9">ATCC 90039 / CBS 2479 / JCM 2466 / KCTC 7840 / NCYC 2677 / UAMH 7654</strain>
    </source>
</reference>
<dbReference type="CDD" id="cd07042">
    <property type="entry name" value="STAS_SulP_like_sulfate_transporter"/>
    <property type="match status" value="1"/>
</dbReference>
<keyword evidence="3 6" id="KW-1133">Transmembrane helix</keyword>
<feature type="compositionally biased region" description="Basic and acidic residues" evidence="5">
    <location>
        <begin position="673"/>
        <end position="683"/>
    </location>
</feature>
<evidence type="ECO:0000313" key="9">
    <source>
        <dbReference type="Proteomes" id="UP000002748"/>
    </source>
</evidence>
<evidence type="ECO:0000259" key="7">
    <source>
        <dbReference type="PROSITE" id="PS50801"/>
    </source>
</evidence>
<dbReference type="AlphaFoldDB" id="J6FCZ8"/>
<dbReference type="EMBL" id="ALBS01000012">
    <property type="protein sequence ID" value="EJT52932.1"/>
    <property type="molecule type" value="Genomic_DNA"/>
</dbReference>
<feature type="region of interest" description="Disordered" evidence="5">
    <location>
        <begin position="473"/>
        <end position="501"/>
    </location>
</feature>
<proteinExistence type="predicted"/>
<keyword evidence="4 6" id="KW-0472">Membrane</keyword>
<feature type="region of interest" description="Disordered" evidence="5">
    <location>
        <begin position="774"/>
        <end position="820"/>
    </location>
</feature>
<feature type="compositionally biased region" description="Basic and acidic residues" evidence="5">
    <location>
        <begin position="625"/>
        <end position="650"/>
    </location>
</feature>
<feature type="transmembrane region" description="Helical" evidence="6">
    <location>
        <begin position="308"/>
        <end position="326"/>
    </location>
</feature>
<comment type="subcellular location">
    <subcellularLocation>
        <location evidence="1">Membrane</location>
        <topology evidence="1">Multi-pass membrane protein</topology>
    </subcellularLocation>
</comment>
<dbReference type="InterPro" id="IPR036513">
    <property type="entry name" value="STAS_dom_sf"/>
</dbReference>
<feature type="compositionally biased region" description="Polar residues" evidence="5">
    <location>
        <begin position="1"/>
        <end position="18"/>
    </location>
</feature>
<dbReference type="Proteomes" id="UP000002748">
    <property type="component" value="Unassembled WGS sequence"/>
</dbReference>
<sequence length="881" mass="95262">MPTFTTSPDSSRNATPASSRLDLAGMSSSLGGASSSTPVPSVRITESSRLIEPPPATYGALSDDEDAPKPSDEPQNGSGKKRKKIGARVAKKVRQRSKYYVPVTEWLPQYSWSLFSGDLVAGVSVACLMIPQTMSYASALAHLTPVAAATNLSQMSMGPEASLSLMMGQMIDNFVYGDPHSVPEDPAAEGIAIAVMTTFTVGVLTSILGLLRLGFLDVVLSRALLRGFITAIGVIILIEQLLPLLGLNHLVDEGYDVPELPIPKLIFTIQHIKLFNPYTMTLSLSCLAFLILSKIGKGVATKRPGGKWLRFVPEILVVVVSTTGRVKTDAGLPFGSPLTKSTVKYFTATFPTAFVMAVVGVVDSMVAARENAAKYGYPVSPNRELVALGATNLVASLITVPGTLPIFGSVTLLTEAPHEIIFYYQTRAWTDFLQMVGTFVITLCFSIERSTQPRIKIIGRNPHSDEWVPIDEDEEAQEEIPGVDSRESLVRQHGSTEGTTSSSRLHYAFHANLQLELYGPQKSHPSDVPRRDNAKAIILHMGDVEEIDASALQILNELVRAYEQRGVGIYFAHLRPAQLDLFHIVGIPELLGPHRFHANLSSAMHEVESLGFEVLLVDAAPSAGLERDHDEVQERDEEHDGRDPAGDNRGLDHVAALEEVRDIAAVDLVGQSGERRRTNHVQDEADDDPDQVRENAPDRAVAEELEADLEDDCGGRERGQTACLGNSAEDSTLATYRRSPAASSLLLHVCARRAQSSQPDLHSNGAHASIVSHAPDAPISVGPAATKTPLTPYGGRVRGILTSEERRPNRGDEEEADTVTVSTGVLGRVSVLVVLANKRGGDTERDDRDDQRDAENDRVRDTDEALVHGVDKTLLVGGARV</sequence>
<dbReference type="HOGENOM" id="CLU_324709_0_0_1"/>
<dbReference type="GeneID" id="25984193"/>
<evidence type="ECO:0000313" key="8">
    <source>
        <dbReference type="EMBL" id="EJT52932.1"/>
    </source>
</evidence>
<feature type="transmembrane region" description="Helical" evidence="6">
    <location>
        <begin position="223"/>
        <end position="242"/>
    </location>
</feature>
<feature type="domain" description="STAS" evidence="7">
    <location>
        <begin position="535"/>
        <end position="607"/>
    </location>
</feature>
<accession>J6FCZ8</accession>
<feature type="region of interest" description="Disordered" evidence="5">
    <location>
        <begin position="671"/>
        <end position="693"/>
    </location>
</feature>
<dbReference type="KEGG" id="tasa:A1Q1_00679"/>
<protein>
    <submittedName>
        <fullName evidence="8">Endoplasmic reticulum protein</fullName>
    </submittedName>
</protein>
<dbReference type="InterPro" id="IPR011547">
    <property type="entry name" value="SLC26A/SulP_dom"/>
</dbReference>
<evidence type="ECO:0000256" key="4">
    <source>
        <dbReference type="ARBA" id="ARBA00023136"/>
    </source>
</evidence>
<feature type="transmembrane region" description="Helical" evidence="6">
    <location>
        <begin position="191"/>
        <end position="211"/>
    </location>
</feature>
<feature type="transmembrane region" description="Helical" evidence="6">
    <location>
        <begin position="346"/>
        <end position="366"/>
    </location>
</feature>
<dbReference type="OrthoDB" id="427213at2759"/>
<feature type="compositionally biased region" description="Basic residues" evidence="5">
    <location>
        <begin position="79"/>
        <end position="88"/>
    </location>
</feature>
<dbReference type="RefSeq" id="XP_014183893.1">
    <property type="nucleotide sequence ID" value="XM_014328418.1"/>
</dbReference>
<dbReference type="InterPro" id="IPR002645">
    <property type="entry name" value="STAS_dom"/>
</dbReference>
<dbReference type="InterPro" id="IPR001902">
    <property type="entry name" value="SLC26A/SulP_fam"/>
</dbReference>
<feature type="transmembrane region" description="Helical" evidence="6">
    <location>
        <begin position="278"/>
        <end position="296"/>
    </location>
</feature>
<feature type="region of interest" description="Disordered" evidence="5">
    <location>
        <begin position="838"/>
        <end position="864"/>
    </location>
</feature>
<feature type="region of interest" description="Disordered" evidence="5">
    <location>
        <begin position="624"/>
        <end position="650"/>
    </location>
</feature>
<gene>
    <name evidence="8" type="ORF">A1Q1_00679</name>
</gene>
<dbReference type="SUPFAM" id="SSF52091">
    <property type="entry name" value="SpoIIaa-like"/>
    <property type="match status" value="1"/>
</dbReference>
<name>J6FCZ8_TRIAS</name>
<keyword evidence="2 6" id="KW-0812">Transmembrane</keyword>
<feature type="compositionally biased region" description="Basic and acidic residues" evidence="5">
    <location>
        <begin position="839"/>
        <end position="864"/>
    </location>
</feature>
<evidence type="ECO:0000256" key="2">
    <source>
        <dbReference type="ARBA" id="ARBA00022692"/>
    </source>
</evidence>
<feature type="compositionally biased region" description="Low complexity" evidence="5">
    <location>
        <begin position="23"/>
        <end position="36"/>
    </location>
</feature>
<organism evidence="8 9">
    <name type="scientific">Trichosporon asahii var. asahii (strain ATCC 90039 / CBS 2479 / JCM 2466 / KCTC 7840 / NBRC 103889/ NCYC 2677 / UAMH 7654)</name>
    <name type="common">Yeast</name>
    <dbReference type="NCBI Taxonomy" id="1186058"/>
    <lineage>
        <taxon>Eukaryota</taxon>
        <taxon>Fungi</taxon>
        <taxon>Dikarya</taxon>
        <taxon>Basidiomycota</taxon>
        <taxon>Agaricomycotina</taxon>
        <taxon>Tremellomycetes</taxon>
        <taxon>Trichosporonales</taxon>
        <taxon>Trichosporonaceae</taxon>
        <taxon>Trichosporon</taxon>
    </lineage>
</organism>